<evidence type="ECO:0000256" key="6">
    <source>
        <dbReference type="ARBA" id="ARBA00022801"/>
    </source>
</evidence>
<dbReference type="SUPFAM" id="SSF53098">
    <property type="entry name" value="Ribonuclease H-like"/>
    <property type="match status" value="1"/>
</dbReference>
<reference evidence="11" key="2">
    <citation type="submission" date="2025-09" db="UniProtKB">
        <authorList>
            <consortium name="Ensembl"/>
        </authorList>
    </citation>
    <scope>IDENTIFICATION</scope>
</reference>
<dbReference type="GO" id="GO:0003676">
    <property type="term" value="F:nucleic acid binding"/>
    <property type="evidence" value="ECO:0007669"/>
    <property type="project" value="InterPro"/>
</dbReference>
<proteinExistence type="inferred from homology"/>
<dbReference type="PANTHER" id="PTHR13058">
    <property type="entry name" value="THREE PRIME REPAIR EXONUCLEASE 1, 2"/>
    <property type="match status" value="1"/>
</dbReference>
<gene>
    <name evidence="11" type="primary">TREX2</name>
</gene>
<dbReference type="AlphaFoldDB" id="A0A8C4YDD5"/>
<comment type="similarity">
    <text evidence="9">Belongs to the exonuclease superfamily. TREX family.</text>
</comment>
<accession>A0A8C4YDD5</accession>
<dbReference type="InterPro" id="IPR012337">
    <property type="entry name" value="RNaseH-like_sf"/>
</dbReference>
<evidence type="ECO:0000256" key="5">
    <source>
        <dbReference type="ARBA" id="ARBA00022723"/>
    </source>
</evidence>
<evidence type="ECO:0000256" key="2">
    <source>
        <dbReference type="ARBA" id="ARBA00001946"/>
    </source>
</evidence>
<evidence type="ECO:0000256" key="8">
    <source>
        <dbReference type="ARBA" id="ARBA00022842"/>
    </source>
</evidence>
<dbReference type="InterPro" id="IPR040393">
    <property type="entry name" value="TREX1/2"/>
</dbReference>
<dbReference type="OrthoDB" id="10250935at2759"/>
<evidence type="ECO:0000313" key="11">
    <source>
        <dbReference type="Ensembl" id="ENSGEVP00005023556.1"/>
    </source>
</evidence>
<feature type="domain" description="Exonuclease" evidence="10">
    <location>
        <begin position="7"/>
        <end position="202"/>
    </location>
</feature>
<dbReference type="Pfam" id="PF00929">
    <property type="entry name" value="RNase_T"/>
    <property type="match status" value="1"/>
</dbReference>
<comment type="cofactor">
    <cofactor evidence="2">
        <name>Mg(2+)</name>
        <dbReference type="ChEBI" id="CHEBI:18420"/>
    </cofactor>
</comment>
<evidence type="ECO:0000256" key="9">
    <source>
        <dbReference type="ARBA" id="ARBA00025769"/>
    </source>
</evidence>
<dbReference type="GO" id="GO:0006308">
    <property type="term" value="P:DNA catabolic process"/>
    <property type="evidence" value="ECO:0007669"/>
    <property type="project" value="TreeGrafter"/>
</dbReference>
<dbReference type="EC" id="3.1.11.2" evidence="3"/>
<organism evidence="11 12">
    <name type="scientific">Gopherus evgoodei</name>
    <name type="common">Goodes thornscrub tortoise</name>
    <dbReference type="NCBI Taxonomy" id="1825980"/>
    <lineage>
        <taxon>Eukaryota</taxon>
        <taxon>Metazoa</taxon>
        <taxon>Chordata</taxon>
        <taxon>Craniata</taxon>
        <taxon>Vertebrata</taxon>
        <taxon>Euteleostomi</taxon>
        <taxon>Archelosauria</taxon>
        <taxon>Testudinata</taxon>
        <taxon>Testudines</taxon>
        <taxon>Cryptodira</taxon>
        <taxon>Durocryptodira</taxon>
        <taxon>Testudinoidea</taxon>
        <taxon>Testudinidae</taxon>
        <taxon>Gopherus</taxon>
    </lineage>
</organism>
<protein>
    <recommendedName>
        <fullName evidence="3">exodeoxyribonuclease III</fullName>
        <ecNumber evidence="3">3.1.11.2</ecNumber>
    </recommendedName>
</protein>
<comment type="catalytic activity">
    <reaction evidence="1">
        <text>Exonucleolytic cleavage in the 3'- to 5'-direction to yield nucleoside 5'-phosphates.</text>
        <dbReference type="EC" id="3.1.11.2"/>
    </reaction>
</comment>
<evidence type="ECO:0000256" key="3">
    <source>
        <dbReference type="ARBA" id="ARBA00012115"/>
    </source>
</evidence>
<dbReference type="GeneTree" id="ENSGT00390000012715"/>
<dbReference type="GO" id="GO:0005737">
    <property type="term" value="C:cytoplasm"/>
    <property type="evidence" value="ECO:0007669"/>
    <property type="project" value="TreeGrafter"/>
</dbReference>
<sequence length="219" mass="23836">APQDFQTFVFFDLETTGLPRDRPRITELSLFALHRHSLLQRPPQDAPAGTPWLPRVLDQLTLCIDPQQPVTPEAARITGLNQQDLEENGKRGLDQAVAQALEGFLARQAPPLCLVAHNGFSYDFPLLRTELARVGVELPPATGCLDTLQAMKKLGLGGEGGYSLGALFRGLFGRDPDGAHSAEGDVRTLIAIFLARAPQLMGWAAGNARDWGDVTPMYL</sequence>
<evidence type="ECO:0000256" key="1">
    <source>
        <dbReference type="ARBA" id="ARBA00000493"/>
    </source>
</evidence>
<dbReference type="Ensembl" id="ENSGEVT00005024767.1">
    <property type="protein sequence ID" value="ENSGEVP00005023556.1"/>
    <property type="gene ID" value="ENSGEVG00005016725.1"/>
</dbReference>
<dbReference type="SMART" id="SM00479">
    <property type="entry name" value="EXOIII"/>
    <property type="match status" value="1"/>
</dbReference>
<keyword evidence="7" id="KW-0269">Exonuclease</keyword>
<dbReference type="InterPro" id="IPR036397">
    <property type="entry name" value="RNaseH_sf"/>
</dbReference>
<evidence type="ECO:0000259" key="10">
    <source>
        <dbReference type="SMART" id="SM00479"/>
    </source>
</evidence>
<reference evidence="11" key="1">
    <citation type="submission" date="2025-08" db="UniProtKB">
        <authorList>
            <consortium name="Ensembl"/>
        </authorList>
    </citation>
    <scope>IDENTIFICATION</scope>
</reference>
<name>A0A8C4YDD5_9SAUR</name>
<keyword evidence="8" id="KW-0460">Magnesium</keyword>
<evidence type="ECO:0000256" key="4">
    <source>
        <dbReference type="ARBA" id="ARBA00022722"/>
    </source>
</evidence>
<dbReference type="PANTHER" id="PTHR13058:SF24">
    <property type="entry name" value="THREE PRIME REPAIR EXONUCLEASE 2"/>
    <property type="match status" value="1"/>
</dbReference>
<dbReference type="GO" id="GO:0008311">
    <property type="term" value="F:double-stranded DNA 3'-5' DNA exonuclease activity"/>
    <property type="evidence" value="ECO:0007669"/>
    <property type="project" value="UniProtKB-EC"/>
</dbReference>
<keyword evidence="4" id="KW-0540">Nuclease</keyword>
<dbReference type="GO" id="GO:0000287">
    <property type="term" value="F:magnesium ion binding"/>
    <property type="evidence" value="ECO:0007669"/>
    <property type="project" value="Ensembl"/>
</dbReference>
<keyword evidence="12" id="KW-1185">Reference proteome</keyword>
<dbReference type="GO" id="GO:0042803">
    <property type="term" value="F:protein homodimerization activity"/>
    <property type="evidence" value="ECO:0007669"/>
    <property type="project" value="Ensembl"/>
</dbReference>
<keyword evidence="5" id="KW-0479">Metal-binding</keyword>
<evidence type="ECO:0000256" key="7">
    <source>
        <dbReference type="ARBA" id="ARBA00022839"/>
    </source>
</evidence>
<dbReference type="InterPro" id="IPR013520">
    <property type="entry name" value="Ribonucl_H"/>
</dbReference>
<evidence type="ECO:0000313" key="12">
    <source>
        <dbReference type="Proteomes" id="UP000694390"/>
    </source>
</evidence>
<dbReference type="Gene3D" id="3.30.420.10">
    <property type="entry name" value="Ribonuclease H-like superfamily/Ribonuclease H"/>
    <property type="match status" value="1"/>
</dbReference>
<dbReference type="Proteomes" id="UP000694390">
    <property type="component" value="Unassembled WGS sequence"/>
</dbReference>
<keyword evidence="6" id="KW-0378">Hydrolase</keyword>